<comment type="caution">
    <text evidence="2">The sequence shown here is derived from an EMBL/GenBank/DDBJ whole genome shotgun (WGS) entry which is preliminary data.</text>
</comment>
<evidence type="ECO:0000313" key="3">
    <source>
        <dbReference type="Proteomes" id="UP000261140"/>
    </source>
</evidence>
<organism evidence="2 3">
    <name type="scientific">Faecalibacterium prausnitzii</name>
    <dbReference type="NCBI Taxonomy" id="853"/>
    <lineage>
        <taxon>Bacteria</taxon>
        <taxon>Bacillati</taxon>
        <taxon>Bacillota</taxon>
        <taxon>Clostridia</taxon>
        <taxon>Eubacteriales</taxon>
        <taxon>Oscillospiraceae</taxon>
        <taxon>Faecalibacterium</taxon>
    </lineage>
</organism>
<dbReference type="GO" id="GO:0009100">
    <property type="term" value="P:glycoprotein metabolic process"/>
    <property type="evidence" value="ECO:0007669"/>
    <property type="project" value="UniProtKB-ARBA"/>
</dbReference>
<dbReference type="EMBL" id="QVEQ01000002">
    <property type="protein sequence ID" value="RGB72630.1"/>
    <property type="molecule type" value="Genomic_DNA"/>
</dbReference>
<evidence type="ECO:0000259" key="1">
    <source>
        <dbReference type="Pfam" id="PF04991"/>
    </source>
</evidence>
<proteinExistence type="predicted"/>
<reference evidence="2 3" key="1">
    <citation type="submission" date="2018-08" db="EMBL/GenBank/DDBJ databases">
        <title>A genome reference for cultivated species of the human gut microbiota.</title>
        <authorList>
            <person name="Zou Y."/>
            <person name="Xue W."/>
            <person name="Luo G."/>
        </authorList>
    </citation>
    <scope>NUCLEOTIDE SEQUENCE [LARGE SCALE GENOMIC DNA]</scope>
    <source>
        <strain evidence="2 3">AF36-11AT</strain>
    </source>
</reference>
<dbReference type="Pfam" id="PF04991">
    <property type="entry name" value="LicD"/>
    <property type="match status" value="1"/>
</dbReference>
<evidence type="ECO:0000313" key="2">
    <source>
        <dbReference type="EMBL" id="RGB72630.1"/>
    </source>
</evidence>
<dbReference type="PANTHER" id="PTHR43404:SF2">
    <property type="entry name" value="LIPOPOLYSACCHARIDE CHOLINEPHOSPHOTRANSFERASE LICD"/>
    <property type="match status" value="1"/>
</dbReference>
<dbReference type="AlphaFoldDB" id="A0A3E2TCH3"/>
<protein>
    <submittedName>
        <fullName evidence="2">LicD family protein</fullName>
    </submittedName>
</protein>
<feature type="domain" description="LicD/FKTN/FKRP nucleotidyltransferase" evidence="1">
    <location>
        <begin position="62"/>
        <end position="279"/>
    </location>
</feature>
<accession>A0A3E2TCH3</accession>
<name>A0A3E2TCH3_9FIRM</name>
<dbReference type="InterPro" id="IPR052942">
    <property type="entry name" value="LPS_cholinephosphotransferase"/>
</dbReference>
<sequence>MKDVWQSIGTTIAAVSYKSTYPQYKRISVKNVKEETRKMKRLNKEEVKNYQLGILDTVTEFCEKNQIQYWLDCGTLLGSIRHKGYIPWDDDIDVGMLRPDFDRFMHKFNQENNRYKFTCNELDKACVYPYGKVMDTETILYEPDENGIVSCINIDVFVYDNAPDSISECKKMYDRSDWYSMLNALQNRMIGTHGVMKDIVKAVGFVALHLYPKGYFAKKIVSNSKKYADMPTKSVGNFTSVPRIVCEKDVFSSFIKVPFEGREYNAPVGYDKWLNAFYGDYMQLPPEEKRVSHHMYKAYQK</sequence>
<gene>
    <name evidence="2" type="ORF">DWZ89_03500</name>
</gene>
<dbReference type="Proteomes" id="UP000261140">
    <property type="component" value="Unassembled WGS sequence"/>
</dbReference>
<dbReference type="RefSeq" id="WP_117504662.1">
    <property type="nucleotide sequence ID" value="NZ_QVEQ01000002.1"/>
</dbReference>
<dbReference type="PANTHER" id="PTHR43404">
    <property type="entry name" value="LIPOPOLYSACCHARIDE CHOLINEPHOSPHOTRANSFERASE LICD"/>
    <property type="match status" value="1"/>
</dbReference>
<dbReference type="InterPro" id="IPR007074">
    <property type="entry name" value="LicD/FKTN/FKRP_NTP_transf"/>
</dbReference>